<reference evidence="1 2" key="1">
    <citation type="journal article" date="2023" name="Mol. Biol. Evol.">
        <title>Genomics of Secondarily Temperate Adaptation in the Only Non-Antarctic Icefish.</title>
        <authorList>
            <person name="Rivera-Colon A.G."/>
            <person name="Rayamajhi N."/>
            <person name="Minhas B.F."/>
            <person name="Madrigal G."/>
            <person name="Bilyk K.T."/>
            <person name="Yoon V."/>
            <person name="Hune M."/>
            <person name="Gregory S."/>
            <person name="Cheng C.H.C."/>
            <person name="Catchen J.M."/>
        </authorList>
    </citation>
    <scope>NUCLEOTIDE SEQUENCE [LARGE SCALE GENOMIC DNA]</scope>
    <source>
        <tissue evidence="1">White muscle</tissue>
    </source>
</reference>
<comment type="caution">
    <text evidence="1">The sequence shown here is derived from an EMBL/GenBank/DDBJ whole genome shotgun (WGS) entry which is preliminary data.</text>
</comment>
<dbReference type="AlphaFoldDB" id="A0AAN8HZ65"/>
<proteinExistence type="predicted"/>
<evidence type="ECO:0000313" key="1">
    <source>
        <dbReference type="EMBL" id="KAK5933217.1"/>
    </source>
</evidence>
<accession>A0AAN8HZ65</accession>
<organism evidence="1 2">
    <name type="scientific">Champsocephalus gunnari</name>
    <name type="common">Mackerel icefish</name>
    <dbReference type="NCBI Taxonomy" id="52237"/>
    <lineage>
        <taxon>Eukaryota</taxon>
        <taxon>Metazoa</taxon>
        <taxon>Chordata</taxon>
        <taxon>Craniata</taxon>
        <taxon>Vertebrata</taxon>
        <taxon>Euteleostomi</taxon>
        <taxon>Actinopterygii</taxon>
        <taxon>Neopterygii</taxon>
        <taxon>Teleostei</taxon>
        <taxon>Neoteleostei</taxon>
        <taxon>Acanthomorphata</taxon>
        <taxon>Eupercaria</taxon>
        <taxon>Perciformes</taxon>
        <taxon>Notothenioidei</taxon>
        <taxon>Channichthyidae</taxon>
        <taxon>Champsocephalus</taxon>
    </lineage>
</organism>
<gene>
    <name evidence="1" type="ORF">CgunFtcFv8_004863</name>
</gene>
<protein>
    <submittedName>
        <fullName evidence="1">Uncharacterized protein</fullName>
    </submittedName>
</protein>
<sequence>MVCVKVCVGAWRPPLAEKALSEAFPPLRYRDTSLLIWQQQQQQEAPPTNYLSRSHSTCYSRYGNQSVVIRDRRHLKEEGSKICSLM</sequence>
<evidence type="ECO:0000313" key="2">
    <source>
        <dbReference type="Proteomes" id="UP001331515"/>
    </source>
</evidence>
<dbReference type="EMBL" id="JAURVH010001515">
    <property type="protein sequence ID" value="KAK5933217.1"/>
    <property type="molecule type" value="Genomic_DNA"/>
</dbReference>
<keyword evidence="2" id="KW-1185">Reference proteome</keyword>
<dbReference type="Proteomes" id="UP001331515">
    <property type="component" value="Unassembled WGS sequence"/>
</dbReference>
<name>A0AAN8HZ65_CHAGU</name>